<feature type="coiled-coil region" evidence="1">
    <location>
        <begin position="247"/>
        <end position="354"/>
    </location>
</feature>
<protein>
    <submittedName>
        <fullName evidence="3">Uncharacterized protein</fullName>
    </submittedName>
</protein>
<name>A0A9P0B3E0_BRAAE</name>
<proteinExistence type="predicted"/>
<feature type="compositionally biased region" description="Basic and acidic residues" evidence="2">
    <location>
        <begin position="576"/>
        <end position="596"/>
    </location>
</feature>
<feature type="coiled-coil region" evidence="1">
    <location>
        <begin position="94"/>
        <end position="221"/>
    </location>
</feature>
<sequence length="675" mass="78827">MVEMYSKEEEEEDLPKDYNSLLKEHFRLKKVLDSFNQELYDSKRQLKVAEALQIEYQSEIEHLQHEQNFGDQQLKISRLEEDIIKCRLIKNERISYLEQCLEDKESECNNLREENKVIKKACPFEPTVDDSSKLLEEINLLKEANEDISDIVNELSETLKESQKNCSDLEGKIESLQNEYESVKGSLECKREELEKANDLVQQLNDEILCLKKEIESSKSVPLDQQSQGNSLFAEVDDRRVVLQKSISTMKREYEEMTNDRVRLLHQINKLTRENLMLLERWSEEECQRTEDEEMVMDSYREQIANLKKQVATYKKEISYKTPDLQKSSMCEVMQFYEKKLKEKTREIYTLNNDLTNAALTHTLLTNNLASANKTARKCKLKVCQLECETDILMSKLEELGVSTASMKEMGLKTQKAIQRIEKEHNEQVEKEISAKMSLQSIVKENDMLYNTLDLSGLDAMEINETLNFTVCREIEIEMSNENIAKEESVKENMLEDISDEKTLEYINLEDVKEVNETPSEEIIILDDDFKDEPEIITLDDDEEVIKKEIKSEPTEECFVIFDDKESHNNVKVEIKENINDNDNKENQSTNKENHVPLKPKVLQDNIEDHHKENAEPKKENLKVKILKEQNLPKASGIPTKKVTFSHNTVEPKTTDRDLIRKGGKIVKAKRTFYF</sequence>
<dbReference type="EMBL" id="OV121134">
    <property type="protein sequence ID" value="CAH0553965.1"/>
    <property type="molecule type" value="Genomic_DNA"/>
</dbReference>
<feature type="region of interest" description="Disordered" evidence="2">
    <location>
        <begin position="576"/>
        <end position="597"/>
    </location>
</feature>
<keyword evidence="1" id="KW-0175">Coiled coil</keyword>
<reference evidence="3" key="1">
    <citation type="submission" date="2021-12" db="EMBL/GenBank/DDBJ databases">
        <authorList>
            <person name="King R."/>
        </authorList>
    </citation>
    <scope>NUCLEOTIDE SEQUENCE</scope>
</reference>
<evidence type="ECO:0000313" key="3">
    <source>
        <dbReference type="EMBL" id="CAH0553965.1"/>
    </source>
</evidence>
<evidence type="ECO:0000256" key="2">
    <source>
        <dbReference type="SAM" id="MobiDB-lite"/>
    </source>
</evidence>
<dbReference type="OrthoDB" id="2121607at2759"/>
<dbReference type="Proteomes" id="UP001154078">
    <property type="component" value="Chromosome 3"/>
</dbReference>
<dbReference type="AlphaFoldDB" id="A0A9P0B3E0"/>
<evidence type="ECO:0000313" key="4">
    <source>
        <dbReference type="Proteomes" id="UP001154078"/>
    </source>
</evidence>
<evidence type="ECO:0000256" key="1">
    <source>
        <dbReference type="SAM" id="Coils"/>
    </source>
</evidence>
<accession>A0A9P0B3E0</accession>
<keyword evidence="4" id="KW-1185">Reference proteome</keyword>
<dbReference type="Gene3D" id="1.10.287.1490">
    <property type="match status" value="1"/>
</dbReference>
<gene>
    <name evidence="3" type="ORF">MELIAE_LOCUS5841</name>
</gene>
<organism evidence="3 4">
    <name type="scientific">Brassicogethes aeneus</name>
    <name type="common">Rape pollen beetle</name>
    <name type="synonym">Meligethes aeneus</name>
    <dbReference type="NCBI Taxonomy" id="1431903"/>
    <lineage>
        <taxon>Eukaryota</taxon>
        <taxon>Metazoa</taxon>
        <taxon>Ecdysozoa</taxon>
        <taxon>Arthropoda</taxon>
        <taxon>Hexapoda</taxon>
        <taxon>Insecta</taxon>
        <taxon>Pterygota</taxon>
        <taxon>Neoptera</taxon>
        <taxon>Endopterygota</taxon>
        <taxon>Coleoptera</taxon>
        <taxon>Polyphaga</taxon>
        <taxon>Cucujiformia</taxon>
        <taxon>Nitidulidae</taxon>
        <taxon>Meligethinae</taxon>
        <taxon>Brassicogethes</taxon>
    </lineage>
</organism>